<dbReference type="InterPro" id="IPR037066">
    <property type="entry name" value="Plug_dom_sf"/>
</dbReference>
<dbReference type="GO" id="GO:0009279">
    <property type="term" value="C:cell outer membrane"/>
    <property type="evidence" value="ECO:0007669"/>
    <property type="project" value="UniProtKB-SubCell"/>
</dbReference>
<keyword evidence="2 7" id="KW-0813">Transport</keyword>
<keyword evidence="13" id="KW-1185">Reference proteome</keyword>
<dbReference type="InterPro" id="IPR012910">
    <property type="entry name" value="Plug_dom"/>
</dbReference>
<feature type="domain" description="Outer membrane protein beta-barrel" evidence="11">
    <location>
        <begin position="380"/>
        <end position="784"/>
    </location>
</feature>
<dbReference type="RefSeq" id="WP_160128643.1">
    <property type="nucleotide sequence ID" value="NZ_CP019288.1"/>
</dbReference>
<gene>
    <name evidence="12" type="ORF">IMCC3317_12730</name>
</gene>
<dbReference type="AlphaFoldDB" id="A0A7L4ZH19"/>
<dbReference type="InterPro" id="IPR036942">
    <property type="entry name" value="Beta-barrel_TonB_sf"/>
</dbReference>
<comment type="similarity">
    <text evidence="7">Belongs to the TonB-dependent receptor family.</text>
</comment>
<dbReference type="Gene3D" id="2.40.170.20">
    <property type="entry name" value="TonB-dependent receptor, beta-barrel domain"/>
    <property type="match status" value="1"/>
</dbReference>
<keyword evidence="4 7" id="KW-0812">Transmembrane</keyword>
<dbReference type="InterPro" id="IPR008969">
    <property type="entry name" value="CarboxyPept-like_regulatory"/>
</dbReference>
<feature type="region of interest" description="Disordered" evidence="8">
    <location>
        <begin position="789"/>
        <end position="811"/>
    </location>
</feature>
<dbReference type="InterPro" id="IPR041700">
    <property type="entry name" value="OMP_b-brl_3"/>
</dbReference>
<sequence length="811" mass="91515">MKKLLLFLCLIGIISIANAQQGKSSKKVTITGKVFEKNSKQPLEYATIIFQDTAKKRSVTGGITKADGSFSIEVEADTYDIKVEFISFLSQDIKAKPLLENMSIGNFFLSEDAQSLEAIEIIAERTTVEIKLDKKIYNVGKDLTVRGGTVSDVLDNVPSVSVDVEGNVSLRGNENVRILINGKPSGLVGLNSTDALRQLPAEAIEKVEIITSPSARYDAEGTAGILNIILRRSKLQGINGAITTSLSYPTGYGISGNINYRTGDFNFFTTSGYNYRETPGNSRTFTEYFNGDDPNTFLDEDREFDRIRKGFNSNFGVEWYVNESTSVTTSLVYRDSDNESSTLNILNQFDSNLNLTNTSTRFDPEFEDDKTIQYAVNIDKNFEKSGHKLTVDFQYESSKESENSFISVDNVLSEQVATVENQDSILLQTDYTLPIGETAQFELGYRGNFSTLNTDYLVAFLQGTDFVSDTNLSNTLNYREYVNALYSQYGNKINKFSFLVGLRMESTRITIDQVTSGDFNQKNYVGFFPTVNLGYEISQDQSITLGYNRRIRRPRSRYINPFPSRSSITNVFQGNPDIDPSYSNGIDLGYLNRFGKLTLNTSIYFQRSTDVFNFISEDTGETTLLNGQEVPIIRRIPINLARNDRYGFEFTLTYNPSRKWRLNGNLNLFQSFTKGDFNGVNFDADNLSWFVRVNNKVTLPANIDWQTSLFYSGPSQDAQNLRKGLFSMNLAFSKDLLNEKASIAFNVSDVFNSRKRRSESFTDTFNSEGEFQYRERTFNLSFTYRFNQKKKSERGGRGQNDDDEGGFAAQP</sequence>
<dbReference type="Gene3D" id="2.60.40.1120">
    <property type="entry name" value="Carboxypeptidase-like, regulatory domain"/>
    <property type="match status" value="1"/>
</dbReference>
<evidence type="ECO:0000313" key="12">
    <source>
        <dbReference type="EMBL" id="QHI35925.1"/>
    </source>
</evidence>
<evidence type="ECO:0000256" key="1">
    <source>
        <dbReference type="ARBA" id="ARBA00004571"/>
    </source>
</evidence>
<evidence type="ECO:0008006" key="14">
    <source>
        <dbReference type="Google" id="ProtNLM"/>
    </source>
</evidence>
<dbReference type="PROSITE" id="PS52016">
    <property type="entry name" value="TONB_DEPENDENT_REC_3"/>
    <property type="match status" value="1"/>
</dbReference>
<evidence type="ECO:0000256" key="2">
    <source>
        <dbReference type="ARBA" id="ARBA00022448"/>
    </source>
</evidence>
<protein>
    <recommendedName>
        <fullName evidence="14">TonB-dependent receptor</fullName>
    </recommendedName>
</protein>
<reference evidence="12 13" key="1">
    <citation type="journal article" date="2013" name="Int. J. Syst. Evol. Microbiol.">
        <title>Kordia antarctica sp. nov., isolated from Antarctic seawater.</title>
        <authorList>
            <person name="Baek K."/>
            <person name="Choi A."/>
            <person name="Kang I."/>
            <person name="Lee K."/>
            <person name="Cho J.C."/>
        </authorList>
    </citation>
    <scope>NUCLEOTIDE SEQUENCE [LARGE SCALE GENOMIC DNA]</scope>
    <source>
        <strain evidence="12 13">IMCC3317</strain>
    </source>
</reference>
<feature type="signal peptide" evidence="9">
    <location>
        <begin position="1"/>
        <end position="19"/>
    </location>
</feature>
<dbReference type="KEGG" id="kan:IMCC3317_12730"/>
<keyword evidence="3 7" id="KW-1134">Transmembrane beta strand</keyword>
<evidence type="ECO:0000259" key="10">
    <source>
        <dbReference type="Pfam" id="PF07715"/>
    </source>
</evidence>
<name>A0A7L4ZH19_9FLAO</name>
<dbReference type="PANTHER" id="PTHR40980:SF4">
    <property type="entry name" value="TONB-DEPENDENT RECEPTOR-LIKE BETA-BARREL DOMAIN-CONTAINING PROTEIN"/>
    <property type="match status" value="1"/>
</dbReference>
<evidence type="ECO:0000259" key="11">
    <source>
        <dbReference type="Pfam" id="PF14905"/>
    </source>
</evidence>
<feature type="domain" description="TonB-dependent receptor plug" evidence="10">
    <location>
        <begin position="148"/>
        <end position="225"/>
    </location>
</feature>
<accession>A0A7L4ZH19</accession>
<dbReference type="Pfam" id="PF14905">
    <property type="entry name" value="OMP_b-brl_3"/>
    <property type="match status" value="1"/>
</dbReference>
<comment type="subcellular location">
    <subcellularLocation>
        <location evidence="1 7">Cell outer membrane</location>
        <topology evidence="1 7">Multi-pass membrane protein</topology>
    </subcellularLocation>
</comment>
<keyword evidence="9" id="KW-0732">Signal</keyword>
<dbReference type="OrthoDB" id="8764943at2"/>
<evidence type="ECO:0000256" key="6">
    <source>
        <dbReference type="ARBA" id="ARBA00023237"/>
    </source>
</evidence>
<evidence type="ECO:0000256" key="9">
    <source>
        <dbReference type="SAM" id="SignalP"/>
    </source>
</evidence>
<dbReference type="Pfam" id="PF13715">
    <property type="entry name" value="CarbopepD_reg_2"/>
    <property type="match status" value="1"/>
</dbReference>
<dbReference type="Proteomes" id="UP000464657">
    <property type="component" value="Chromosome"/>
</dbReference>
<dbReference type="InterPro" id="IPR039426">
    <property type="entry name" value="TonB-dep_rcpt-like"/>
</dbReference>
<dbReference type="Gene3D" id="2.170.130.10">
    <property type="entry name" value="TonB-dependent receptor, plug domain"/>
    <property type="match status" value="1"/>
</dbReference>
<evidence type="ECO:0000313" key="13">
    <source>
        <dbReference type="Proteomes" id="UP000464657"/>
    </source>
</evidence>
<organism evidence="12 13">
    <name type="scientific">Kordia antarctica</name>
    <dbReference type="NCBI Taxonomy" id="1218801"/>
    <lineage>
        <taxon>Bacteria</taxon>
        <taxon>Pseudomonadati</taxon>
        <taxon>Bacteroidota</taxon>
        <taxon>Flavobacteriia</taxon>
        <taxon>Flavobacteriales</taxon>
        <taxon>Flavobacteriaceae</taxon>
        <taxon>Kordia</taxon>
    </lineage>
</organism>
<proteinExistence type="inferred from homology"/>
<evidence type="ECO:0000256" key="7">
    <source>
        <dbReference type="PROSITE-ProRule" id="PRU01360"/>
    </source>
</evidence>
<keyword evidence="6 7" id="KW-0998">Cell outer membrane</keyword>
<dbReference type="SUPFAM" id="SSF49464">
    <property type="entry name" value="Carboxypeptidase regulatory domain-like"/>
    <property type="match status" value="1"/>
</dbReference>
<evidence type="ECO:0000256" key="5">
    <source>
        <dbReference type="ARBA" id="ARBA00023136"/>
    </source>
</evidence>
<dbReference type="PANTHER" id="PTHR40980">
    <property type="entry name" value="PLUG DOMAIN-CONTAINING PROTEIN"/>
    <property type="match status" value="1"/>
</dbReference>
<feature type="chain" id="PRO_5029588154" description="TonB-dependent receptor" evidence="9">
    <location>
        <begin position="20"/>
        <end position="811"/>
    </location>
</feature>
<dbReference type="SUPFAM" id="SSF56935">
    <property type="entry name" value="Porins"/>
    <property type="match status" value="1"/>
</dbReference>
<dbReference type="Pfam" id="PF07715">
    <property type="entry name" value="Plug"/>
    <property type="match status" value="1"/>
</dbReference>
<evidence type="ECO:0000256" key="4">
    <source>
        <dbReference type="ARBA" id="ARBA00022692"/>
    </source>
</evidence>
<dbReference type="EMBL" id="CP019288">
    <property type="protein sequence ID" value="QHI35925.1"/>
    <property type="molecule type" value="Genomic_DNA"/>
</dbReference>
<evidence type="ECO:0000256" key="8">
    <source>
        <dbReference type="SAM" id="MobiDB-lite"/>
    </source>
</evidence>
<keyword evidence="5 7" id="KW-0472">Membrane</keyword>
<evidence type="ECO:0000256" key="3">
    <source>
        <dbReference type="ARBA" id="ARBA00022452"/>
    </source>
</evidence>